<dbReference type="Pfam" id="PF21089">
    <property type="entry name" value="PKS_DH_N"/>
    <property type="match status" value="2"/>
</dbReference>
<evidence type="ECO:0000256" key="6">
    <source>
        <dbReference type="ARBA" id="ARBA00022679"/>
    </source>
</evidence>
<name>A0A0K3A5Z5_9ACTN</name>
<keyword evidence="8" id="KW-0511">Multifunctional enzyme</keyword>
<dbReference type="InterPro" id="IPR009081">
    <property type="entry name" value="PP-bd_ACP"/>
</dbReference>
<dbReference type="Pfam" id="PF14765">
    <property type="entry name" value="PS-DH"/>
    <property type="match status" value="2"/>
</dbReference>
<dbReference type="Pfam" id="PF08242">
    <property type="entry name" value="Methyltransf_12"/>
    <property type="match status" value="1"/>
</dbReference>
<dbReference type="GO" id="GO:0005737">
    <property type="term" value="C:cytoplasm"/>
    <property type="evidence" value="ECO:0007669"/>
    <property type="project" value="UniProtKB-SubCell"/>
</dbReference>
<dbReference type="Pfam" id="PF00109">
    <property type="entry name" value="ketoacyl-synt"/>
    <property type="match status" value="3"/>
</dbReference>
<feature type="region of interest" description="Disordered" evidence="10">
    <location>
        <begin position="3316"/>
        <end position="3340"/>
    </location>
</feature>
<dbReference type="InterPro" id="IPR049551">
    <property type="entry name" value="PKS_DH_C"/>
</dbReference>
<feature type="compositionally biased region" description="Low complexity" evidence="10">
    <location>
        <begin position="2611"/>
        <end position="2621"/>
    </location>
</feature>
<dbReference type="Pfam" id="PF22336">
    <property type="entry name" value="RhiE-like_linker"/>
    <property type="match status" value="2"/>
</dbReference>
<feature type="compositionally biased region" description="Pro residues" evidence="10">
    <location>
        <begin position="4321"/>
        <end position="4342"/>
    </location>
</feature>
<dbReference type="InterPro" id="IPR057326">
    <property type="entry name" value="KR_dom"/>
</dbReference>
<dbReference type="InterPro" id="IPR016039">
    <property type="entry name" value="Thiolase-like"/>
</dbReference>
<dbReference type="PROSITE" id="PS00012">
    <property type="entry name" value="PHOSPHOPANTETHEINE"/>
    <property type="match status" value="4"/>
</dbReference>
<feature type="compositionally biased region" description="Low complexity" evidence="10">
    <location>
        <begin position="784"/>
        <end position="803"/>
    </location>
</feature>
<evidence type="ECO:0000256" key="10">
    <source>
        <dbReference type="SAM" id="MobiDB-lite"/>
    </source>
</evidence>
<dbReference type="PANTHER" id="PTHR43775:SF37">
    <property type="entry name" value="SI:DKEY-61P9.11"/>
    <property type="match status" value="1"/>
</dbReference>
<feature type="active site" description="Proton acceptor; for dehydratase activity" evidence="9">
    <location>
        <position position="833"/>
    </location>
</feature>
<dbReference type="SUPFAM" id="SSF53335">
    <property type="entry name" value="S-adenosyl-L-methionine-dependent methyltransferases"/>
    <property type="match status" value="1"/>
</dbReference>
<feature type="region of interest" description="N-terminal hotdog fold" evidence="9">
    <location>
        <begin position="804"/>
        <end position="930"/>
    </location>
</feature>
<dbReference type="SMART" id="SM00822">
    <property type="entry name" value="PKS_KR"/>
    <property type="match status" value="2"/>
</dbReference>
<comment type="subcellular location">
    <subcellularLocation>
        <location evidence="1">Cytoplasm</location>
    </subcellularLocation>
</comment>
<feature type="region of interest" description="Disordered" evidence="10">
    <location>
        <begin position="4318"/>
        <end position="4350"/>
    </location>
</feature>
<dbReference type="Gene3D" id="1.10.1240.100">
    <property type="match status" value="2"/>
</dbReference>
<feature type="region of interest" description="C-terminal hotdog fold" evidence="9">
    <location>
        <begin position="3351"/>
        <end position="3484"/>
    </location>
</feature>
<dbReference type="InterPro" id="IPR049490">
    <property type="entry name" value="C883_1060-like_KR_N"/>
</dbReference>
<organism evidence="14">
    <name type="scientific">Streptomyces sp. T676</name>
    <dbReference type="NCBI Taxonomy" id="1691390"/>
    <lineage>
        <taxon>Bacteria</taxon>
        <taxon>Bacillati</taxon>
        <taxon>Actinomycetota</taxon>
        <taxon>Actinomycetes</taxon>
        <taxon>Kitasatosporales</taxon>
        <taxon>Streptomycetaceae</taxon>
        <taxon>Streptomyces</taxon>
    </lineage>
</organism>
<dbReference type="InterPro" id="IPR020807">
    <property type="entry name" value="PKS_DH"/>
</dbReference>
<gene>
    <name evidence="14" type="primary">atcE</name>
</gene>
<evidence type="ECO:0000256" key="5">
    <source>
        <dbReference type="ARBA" id="ARBA00022553"/>
    </source>
</evidence>
<dbReference type="CDD" id="cd08953">
    <property type="entry name" value="KR_2_SDR_x"/>
    <property type="match status" value="2"/>
</dbReference>
<dbReference type="Gene3D" id="3.10.129.110">
    <property type="entry name" value="Polyketide synthase dehydratase"/>
    <property type="match status" value="2"/>
</dbReference>
<dbReference type="Gene3D" id="3.40.47.10">
    <property type="match status" value="3"/>
</dbReference>
<keyword evidence="6 14" id="KW-0808">Transferase</keyword>
<dbReference type="FunFam" id="3.40.47.10:FF:000019">
    <property type="entry name" value="Polyketide synthase type I"/>
    <property type="match status" value="3"/>
</dbReference>
<dbReference type="Pfam" id="PF08659">
    <property type="entry name" value="KR"/>
    <property type="match status" value="2"/>
</dbReference>
<dbReference type="Pfam" id="PF21394">
    <property type="entry name" value="Beta-ketacyl_N"/>
    <property type="match status" value="1"/>
</dbReference>
<proteinExistence type="predicted"/>
<feature type="domain" description="Carrier" evidence="11">
    <location>
        <begin position="4348"/>
        <end position="4425"/>
    </location>
</feature>
<feature type="compositionally biased region" description="Pro residues" evidence="10">
    <location>
        <begin position="2593"/>
        <end position="2610"/>
    </location>
</feature>
<dbReference type="InterPro" id="IPR049552">
    <property type="entry name" value="PKS_DH_N"/>
</dbReference>
<dbReference type="Pfam" id="PF16197">
    <property type="entry name" value="KAsynt_C_assoc"/>
    <property type="match status" value="2"/>
</dbReference>
<dbReference type="InterPro" id="IPR029063">
    <property type="entry name" value="SAM-dependent_MTases_sf"/>
</dbReference>
<keyword evidence="4" id="KW-0963">Cytoplasm</keyword>
<dbReference type="InterPro" id="IPR042104">
    <property type="entry name" value="PKS_dehydratase_sf"/>
</dbReference>
<dbReference type="GO" id="GO:0031177">
    <property type="term" value="F:phosphopantetheine binding"/>
    <property type="evidence" value="ECO:0007669"/>
    <property type="project" value="InterPro"/>
</dbReference>
<dbReference type="CDD" id="cd00833">
    <property type="entry name" value="PKS"/>
    <property type="match status" value="3"/>
</dbReference>
<dbReference type="GO" id="GO:0033068">
    <property type="term" value="P:macrolide biosynthetic process"/>
    <property type="evidence" value="ECO:0007669"/>
    <property type="project" value="UniProtKB-ARBA"/>
</dbReference>
<evidence type="ECO:0000256" key="3">
    <source>
        <dbReference type="ARBA" id="ARBA00022450"/>
    </source>
</evidence>
<keyword evidence="14" id="KW-0012">Acyltransferase</keyword>
<dbReference type="InterPro" id="IPR049900">
    <property type="entry name" value="PKS_mFAS_DH"/>
</dbReference>
<dbReference type="EC" id="2.3.1.39" evidence="14"/>
<dbReference type="Pfam" id="PF02801">
    <property type="entry name" value="Ketoacyl-synt_C"/>
    <property type="match status" value="3"/>
</dbReference>
<evidence type="ECO:0000313" key="14">
    <source>
        <dbReference type="EMBL" id="CTQ34882.1"/>
    </source>
</evidence>
<feature type="domain" description="PKS/mFAS DH" evidence="13">
    <location>
        <begin position="3218"/>
        <end position="3484"/>
    </location>
</feature>
<feature type="region of interest" description="Disordered" evidence="10">
    <location>
        <begin position="3066"/>
        <end position="3087"/>
    </location>
</feature>
<feature type="region of interest" description="Disordered" evidence="10">
    <location>
        <begin position="1575"/>
        <end position="1603"/>
    </location>
</feature>
<dbReference type="InterPro" id="IPR020806">
    <property type="entry name" value="PKS_PP-bd"/>
</dbReference>
<keyword evidence="5" id="KW-0597">Phosphoprotein</keyword>
<feature type="domain" description="Ketosynthase family 3 (KS3)" evidence="12">
    <location>
        <begin position="185"/>
        <end position="614"/>
    </location>
</feature>
<dbReference type="GO" id="GO:0006633">
    <property type="term" value="P:fatty acid biosynthetic process"/>
    <property type="evidence" value="ECO:0007669"/>
    <property type="project" value="TreeGrafter"/>
</dbReference>
<feature type="active site" description="Proton donor; for dehydratase activity" evidence="9">
    <location>
        <position position="3406"/>
    </location>
</feature>
<dbReference type="InterPro" id="IPR006162">
    <property type="entry name" value="Ppantetheine_attach_site"/>
</dbReference>
<accession>A0A0K3A5Z5</accession>
<dbReference type="EMBL" id="LN871452">
    <property type="protein sequence ID" value="CTQ34882.1"/>
    <property type="molecule type" value="Genomic_DNA"/>
</dbReference>
<dbReference type="Gene3D" id="3.30.70.3290">
    <property type="match status" value="1"/>
</dbReference>
<dbReference type="InterPro" id="IPR054514">
    <property type="entry name" value="RhiE-like_linker"/>
</dbReference>
<dbReference type="GO" id="GO:0004312">
    <property type="term" value="F:fatty acid synthase activity"/>
    <property type="evidence" value="ECO:0007669"/>
    <property type="project" value="TreeGrafter"/>
</dbReference>
<dbReference type="InterPro" id="IPR014031">
    <property type="entry name" value="Ketoacyl_synth_C"/>
</dbReference>
<feature type="domain" description="PKS/mFAS DH" evidence="13">
    <location>
        <begin position="804"/>
        <end position="1099"/>
    </location>
</feature>
<dbReference type="SMART" id="SM00826">
    <property type="entry name" value="PKS_DH"/>
    <property type="match status" value="2"/>
</dbReference>
<keyword evidence="3" id="KW-0596">Phosphopantetheine</keyword>
<dbReference type="Pfam" id="PF00550">
    <property type="entry name" value="PP-binding"/>
    <property type="match status" value="5"/>
</dbReference>
<dbReference type="SUPFAM" id="SSF53901">
    <property type="entry name" value="Thiolase-like"/>
    <property type="match status" value="3"/>
</dbReference>
<feature type="region of interest" description="C-terminal hotdog fold" evidence="9">
    <location>
        <begin position="945"/>
        <end position="1099"/>
    </location>
</feature>
<feature type="compositionally biased region" description="Low complexity" evidence="10">
    <location>
        <begin position="1698"/>
        <end position="1712"/>
    </location>
</feature>
<feature type="region of interest" description="Disordered" evidence="10">
    <location>
        <begin position="2418"/>
        <end position="2467"/>
    </location>
</feature>
<dbReference type="Gene3D" id="1.10.1200.10">
    <property type="entry name" value="ACP-like"/>
    <property type="match status" value="5"/>
</dbReference>
<evidence type="ECO:0000256" key="1">
    <source>
        <dbReference type="ARBA" id="ARBA00004496"/>
    </source>
</evidence>
<feature type="compositionally biased region" description="Pro residues" evidence="10">
    <location>
        <begin position="2450"/>
        <end position="2460"/>
    </location>
</feature>
<dbReference type="PROSITE" id="PS52004">
    <property type="entry name" value="KS3_2"/>
    <property type="match status" value="3"/>
</dbReference>
<feature type="region of interest" description="Disordered" evidence="10">
    <location>
        <begin position="775"/>
        <end position="810"/>
    </location>
</feature>
<feature type="domain" description="Carrier" evidence="11">
    <location>
        <begin position="2497"/>
        <end position="2571"/>
    </location>
</feature>
<dbReference type="InterPro" id="IPR036736">
    <property type="entry name" value="ACP-like_sf"/>
</dbReference>
<feature type="region of interest" description="N-terminal hotdog fold" evidence="9">
    <location>
        <begin position="3218"/>
        <end position="3338"/>
    </location>
</feature>
<dbReference type="InterPro" id="IPR013968">
    <property type="entry name" value="PKS_KR"/>
</dbReference>
<dbReference type="InterPro" id="IPR050091">
    <property type="entry name" value="PKS_NRPS_Biosynth_Enz"/>
</dbReference>
<feature type="active site" description="Proton acceptor; for dehydratase activity" evidence="9">
    <location>
        <position position="3249"/>
    </location>
</feature>
<comment type="pathway">
    <text evidence="2">Antibiotic biosynthesis.</text>
</comment>
<dbReference type="InterPro" id="IPR032821">
    <property type="entry name" value="PKS_assoc"/>
</dbReference>
<evidence type="ECO:0000256" key="8">
    <source>
        <dbReference type="ARBA" id="ARBA00023268"/>
    </source>
</evidence>
<feature type="domain" description="Ketosynthase family 3 (KS3)" evidence="12">
    <location>
        <begin position="1726"/>
        <end position="2157"/>
    </location>
</feature>
<feature type="compositionally biased region" description="Low complexity" evidence="10">
    <location>
        <begin position="1578"/>
        <end position="1603"/>
    </location>
</feature>
<dbReference type="PROSITE" id="PS50075">
    <property type="entry name" value="CARRIER"/>
    <property type="match status" value="4"/>
</dbReference>
<evidence type="ECO:0000256" key="9">
    <source>
        <dbReference type="PROSITE-ProRule" id="PRU01363"/>
    </source>
</evidence>
<dbReference type="Gene3D" id="3.40.50.150">
    <property type="entry name" value="Vaccinia Virus protein VP39"/>
    <property type="match status" value="1"/>
</dbReference>
<dbReference type="PROSITE" id="PS52019">
    <property type="entry name" value="PKS_MFAS_DH"/>
    <property type="match status" value="2"/>
</dbReference>
<dbReference type="InterPro" id="IPR036291">
    <property type="entry name" value="NAD(P)-bd_dom_sf"/>
</dbReference>
<dbReference type="SMART" id="SM00823">
    <property type="entry name" value="PKS_PP"/>
    <property type="match status" value="4"/>
</dbReference>
<dbReference type="InterPro" id="IPR014030">
    <property type="entry name" value="Ketoacyl_synth_N"/>
</dbReference>
<dbReference type="InterPro" id="IPR013217">
    <property type="entry name" value="Methyltransf_12"/>
</dbReference>
<dbReference type="SUPFAM" id="SSF51735">
    <property type="entry name" value="NAD(P)-binding Rossmann-fold domains"/>
    <property type="match status" value="4"/>
</dbReference>
<feature type="region of interest" description="Disordered" evidence="10">
    <location>
        <begin position="1689"/>
        <end position="1713"/>
    </location>
</feature>
<dbReference type="Gene3D" id="3.40.50.720">
    <property type="entry name" value="NAD(P)-binding Rossmann-like Domain"/>
    <property type="match status" value="2"/>
</dbReference>
<reference evidence="14" key="1">
    <citation type="submission" date="2015-06" db="EMBL/GenBank/DDBJ databases">
        <authorList>
            <person name="Hoefler B.C."/>
            <person name="Straight P.D."/>
        </authorList>
    </citation>
    <scope>NUCLEOTIDE SEQUENCE</scope>
    <source>
        <strain evidence="14">T676</strain>
    </source>
</reference>
<evidence type="ECO:0000259" key="13">
    <source>
        <dbReference type="PROSITE" id="PS52019"/>
    </source>
</evidence>
<dbReference type="InterPro" id="IPR020841">
    <property type="entry name" value="PKS_Beta-ketoAc_synthase_dom"/>
</dbReference>
<dbReference type="SUPFAM" id="SSF47336">
    <property type="entry name" value="ACP-like"/>
    <property type="match status" value="5"/>
</dbReference>
<feature type="region of interest" description="Disordered" evidence="10">
    <location>
        <begin position="132"/>
        <end position="179"/>
    </location>
</feature>
<evidence type="ECO:0000256" key="2">
    <source>
        <dbReference type="ARBA" id="ARBA00004792"/>
    </source>
</evidence>
<feature type="compositionally biased region" description="Low complexity" evidence="10">
    <location>
        <begin position="2631"/>
        <end position="2641"/>
    </location>
</feature>
<evidence type="ECO:0000259" key="11">
    <source>
        <dbReference type="PROSITE" id="PS50075"/>
    </source>
</evidence>
<feature type="domain" description="Carrier" evidence="11">
    <location>
        <begin position="1603"/>
        <end position="1679"/>
    </location>
</feature>
<feature type="domain" description="Carrier" evidence="11">
    <location>
        <begin position="50"/>
        <end position="123"/>
    </location>
</feature>
<keyword evidence="7" id="KW-0677">Repeat</keyword>
<dbReference type="PANTHER" id="PTHR43775">
    <property type="entry name" value="FATTY ACID SYNTHASE"/>
    <property type="match status" value="1"/>
</dbReference>
<protein>
    <submittedName>
        <fullName evidence="14">AtcE polyketide synthase, modules 5-7</fullName>
        <ecNumber evidence="14">2.3.1.39</ecNumber>
    </submittedName>
</protein>
<feature type="domain" description="Ketosynthase family 3 (KS3)" evidence="12">
    <location>
        <begin position="2641"/>
        <end position="3066"/>
    </location>
</feature>
<evidence type="ECO:0000256" key="7">
    <source>
        <dbReference type="ARBA" id="ARBA00022737"/>
    </source>
</evidence>
<dbReference type="SMART" id="SM00825">
    <property type="entry name" value="PKS_KS"/>
    <property type="match status" value="3"/>
</dbReference>
<evidence type="ECO:0000256" key="4">
    <source>
        <dbReference type="ARBA" id="ARBA00022490"/>
    </source>
</evidence>
<dbReference type="GO" id="GO:0004314">
    <property type="term" value="F:[acyl-carrier-protein] S-malonyltransferase activity"/>
    <property type="evidence" value="ECO:0007669"/>
    <property type="project" value="UniProtKB-EC"/>
</dbReference>
<feature type="active site" description="Proton donor; for dehydratase activity" evidence="9">
    <location>
        <position position="1008"/>
    </location>
</feature>
<feature type="region of interest" description="Disordered" evidence="10">
    <location>
        <begin position="2566"/>
        <end position="2643"/>
    </location>
</feature>
<evidence type="ECO:0000259" key="12">
    <source>
        <dbReference type="PROSITE" id="PS52004"/>
    </source>
</evidence>
<sequence>MQNDPTGRKALLSGIRSGAIGVEEAARLLTSARTAPATPAPAPPGTEPAAHLVEWLRGLVADEARVPVDTVEADASLDRYGFDSVMALNVVRALEHRFGALPATLLFEHRTVSALAGHLTATHPEAVAALLPPTGPDARAGAPGGGGTGTRTGTAPAPSAAPPQAPPARSADLAPGPVRARATGDTRIAVVGISARFPQAENLDVFWENLRDGRDSVTEIPPDRWDHARHFDPRPGVPGKSYTKWGGFLDGVDTFDAGFFHLSPREAERMDPQERLLLQEVWHALEDGGLTRDRLAGTAVGVYVGVMYSQYQLLQAEQAVRGNPLHLGSSYASLANRLSYFFDLRGPSMAVDTMCSSSLTAIHLACEALARGDLQAAVAGGVNLTLHPAKHIDLSQGRYASSDGRCRSFGEGGDGYVPGEGVGAVVLKRLDDALADGDRVHAVIRGSALAHGGRTNGYTVPNPAEQARLVAEACRRAGIAPRDLGYVEAHGTGTSLGDPIEIRALARALGPRPEDRPPCAIGSVKSNIGHLEGAAGIAGLAKVILQFRHRRLVPSLHAEPVNPHIDFDAAGLRLQRTLEDWPALLDDTGAPLPRLAGISSFGAGGANAHLVVEEPPAPRPVPPGALGGPHLVVLSAPDAERLRAQAAALADHTARRAAGPDEDRAWLAGAAHTLRQGREAFAHRLALVVRGTGELVARLRDFAGHGTGDGLVLGTAAPVAAGTEPVPARADGLDGAARRWVRGEPVDWSPLDTPAPPRAGLPGYPFLPERHWPDLTDAAPPPGAGTTTGHSGAAGEGARTTTGHPLLGRNTSVFGRQRFTTRFDPASPWVRDHLVAGRALLPAAAVVEMVLAAAVRSGLDAPALDDVVWEAPVAVEPGGETLLHVTLVSREAGTADFTVTTADPAHTGPAADCGGPAHVRGRVLDAGAEAGLGTLDVAAVTAACETVLDGAACYERFDRRGLRYGPLLRVLESVRAGAGEALARLRPDAAGDPAHPADGYRLHPALLDGAFQALVALDDPDAPGGARVPFAAARVRTAGAGPGGAAGQGCWAHVRVRPGATDGQGRPQVVDLVLAADDGRITARVDGLVVRPVADGGHQVVTLHPRWAPAPPPAPGRPPRTLLVLAADDALPDALGAELGPGTRLVRLLPGEGFRRDGEDRFVLDPADTDHHTRLLDALAEPGPSRPPYDAVLHARTPAPSATAAAVTDGDLERGFHTLRALTTALARRAPGASVRLVSLAPAGAPAAAALGGFCRSVAAEHPAYAFTTLTLPGCPADDGPRPEDVRRIAAELTAPVPGGQEIRYDADGTRRARRLTEAAGPAPAAAPRLRTDGVYLMTGALGGLGRPLALHLARHRRARLVLAGRSPLDADAEAFLRELEEAGGRAVYVAADCATEDGARHLAEAARTRYGRLDGVLHLAGVLRDGLVAAKTRGDTDAVLAPKVWGAHHLDRATRRDPLDFFALFSSASGVTGVAGQTDYAFANAYLDAFADWREERRRAGERAGATLSVAWPLWEAGGMDVDERAKRWIEENLGWVPLPLDAGLRHFVTLLGGDRTRAAVFHGRRPAILRALGPVADGPAGTPEPEPAAQDAPRPAGPGAAAERGLLDRLTRLVADELKTPVSRLDPRTPFERYGLESVMVMNVTRALEDVFGPLSKTLFFEHRCLADLCRHLAETHPARVAAHFAPAAPAPRPAPATTGPAPTTTGPAPASCPVTAPAFAVRDEPLAIVGVSGRYPMAGTLDEFWHNLREGRDCVTEVPRSRWDHGRYFAPDADRPGTTYAKWGGFLDDVDRFDPLFFAIPPREARMMDPQERLFLQAAWHALEDAGHARSAPGGRRIGVYVGVMYAQYQLYGADPALQSRGFVPGSLSASVANRVSHALGLTGPSVALDTMCSASLTALHLACAGIRLGDCDAALVGGVNAILHPNRYLQLAQSRFASSDGRCRSFGEGGDGYVPGEGVGALLVKPLSRAEADGDHVHAVIRGTAVNHGGRSNGFTVPTPAAQAEVIGEALRRSGVAPGDIGYVEAHGTGTALGDPIEIAGLGRAFRSAAPDGTDTEPIPIGSVKSNIGHLESAAGIAALTKVLLQFRHRALVPSLHADPPNPHVDFGAGPFRVQRVHAPWPARRTGGRDLPRLAAVSSFGAGGSNAHVVLQEYVPPPAAAPAGSPEAPRDAALVVLSARTEAQLRVLAGSLAEAVRPRRAPAAPLTGATPPTGLLSAVADVLGVPVDSVDPDEDLESLGFDPVTLAALGDRLRAAPGASATAPVPAGHHRLRDLAAQPDGPGGPEGEARAPHRLRDIAFTLAAGREPQSERLALVVTDVGELAALLEEFAQGEEPPAVYRGSAGGQGGLLAELLDGQEGASFLASLRRAGDLDRLARLWAAGLDAAGVPEDRHDARRVPLPGYPFARERYWVPEPAEDDPGTPPAHGTPDSRTPDSRTPGSRAPAPTPPPTPTPSPASVAVPATAPAPVPVQVSVTVPAAERLAPAEGPDPASVRAVVAGAMATVLEVPAEEFQPDVPHSDFGVDSVLAVEIVERINRELDTDLRPTDFFNYPTLRKLAEHVGEKTGTGRTAGDRGPGGPHPDGAPAAPRPTAPPPAPAPAPAPEPARAALRSAPRAPDDRPAPAPTAAPAGPAGPHDVAVIGMSGRFADAADLDELWANLAAGRDSVREIPPHRWDVGAHWDPDPAAPGKTYGKWGSVLDGIDRFDPDFFGISPREARLMDPQQRLFLMEAWRAIEDAGYGERTLDGLECPVFVGTSMGDYHHLLRQRGVPVEGYTFMGTHPAVLSSRLSYHLNLKGASLAVDTSCSSSLMAVHLACEAIREGRGELALAGGVAALVTPELHVLASKAGMLSPRGRCRPFDDGADGFVPGEGVGVVLLKRLDSALRDGDHVHGVIAATGANQDGRTSGITAPSAPAQSALLTSVYERFGIDPDRIGYVECHGTGTRLGDPIEIEALTEAFRAFTARRGFCAVGSVKSNLGHTLTASGVAGLLKALLSVKHGGLAPTAHFRTPNRHIPFEESPFYVSDALRDWPAEPGSPRYAAVSSFGFSGTNVHVVVREAPPGPPRPAEEPGRPRLVPVSAKSGPALEARLSDLSAWLERHGRDHEWRDIAHTLAVGRSAFPVRAAFVARGADDLRGRIEAWRRAGGPAPTLPGAGRIAELERLAEEFVNGGSVDRERAADGDHGRRIPLPTYPFAQESYWVPAAPAPSPTSRPGGPAPEPVAGEKVFSHTLAPGQSLVRDHAVAGKPLLPAAGHLALLHRAVLDLLGDVPVTVTRAVWLRPFHVTRELTAEVCLTAGDDGGYAFEVRGPDDDGTPRTFSRGGLRTGAGPDDRTDLDAVRARCTATASVAEHYARFDRVGVRYGPRFRTVTGIRAGDREGLVALAHEESGPGLPAGVLDGAVQAVAAIQPEGEGRRPLVPFSMAAVRLLRPVPAACWAHVRQTGEQECDVTVVDAAGRPCVSVEGLSYRELRDPAPLRLLEPVWREAAPGEAPRAVPARCVWVVAPPRDHGLADRLAAHHRDADVRVLRLDRDGAWATATAGLPAPARVYFLGALGTDADDTTSPEGLEDALDLGIRSLVRLVRALLRDGRGDRPLDLIAVTADGHAPADGHVAAAADRPRPAAAALFGLCRSLAKEHPGWRVGCVDTARRELTGPRADSVARAVAGDPGHPDGDESVLRDGRRLRRALRATGAAPPGAPPFRTGGTYLILGGAGGIGAVTARHLARRAGANVALLGRRPATPEVEEELRAVEAAGGQALYVRADATDAGSLAAAVDTVKRRFGPVHGAFHSALVLADARLADMADDTFEAVLAPKTRGSLLLAEALREEPLDFLVLYSSAQSFSGNAGQSHYAAASAFQDAFGAALAAGGRPVHVVNWGYWGEVGVVAKAGYRRRMRALGVHSVSPDEGMRALETVLAHRLVQALPIKAEQRVLDRLGVVPEEHAETPGAAAEPDGVRLRDAHDALDALGARMALRALRELGAFRRPGEPWPSAGELGIVPAHHRLAGAVLDILVAAGYAERDGGRIRATDAVSGLADRDLPSEARDLAARYPEVAAHVDLLVACAAEYPRLLTGRLDPTEVMFPGSSTRLVENVYRGDPLAGGANATAAREVAAHVAARRRPVRVLEVGAGTGGTSGSVLRALSPYADRVEYVYTDVSGGFLRHGRKEFAARYPFVAFRRLDIELPPAGQGLDEGGYDVVVAANVLHATRDLGRTLAHVRRLLADDGRLVLCEATASTAFTTLTFGLLEGWWRFEDPDRRIPASPLADPPSWRALLTESGFARTTVLDAVPGAPRDLGLSVLVADVRAAPDPAAPPRPRSGTPVPHPAENPPDPSRHGTDLAGTRRRLADHIAATLGRSEADLDPERPFTEYGVDSIILVELVNTLNTALGTDLGTTALFDHPTLNALAEHVHAGHAAAPPGADGAGPERATDVEDMLRRLAAGELTVAEAYTNLGGPA</sequence>
<dbReference type="SMART" id="SM01294">
    <property type="entry name" value="PKS_PP_betabranch"/>
    <property type="match status" value="3"/>
</dbReference>